<accession>A0A1R1I067</accession>
<gene>
    <name evidence="1" type="ORF">BJN45_15440</name>
</gene>
<dbReference type="AlphaFoldDB" id="A0A1R1I067"/>
<protein>
    <submittedName>
        <fullName evidence="1">Uncharacterized protein</fullName>
    </submittedName>
</protein>
<keyword evidence="2" id="KW-1185">Reference proteome</keyword>
<sequence length="175" mass="19522">MLLFALVATHFPLAAQQEDVQRGAFAMNVFHSICLLGKGDATRPAHYQEYRLRELLPEAQAQFLGGRPGKVWTAQVPFGNFAVVITEDRECSVFVRRITQQVAVEQFEFTLRNFSQKGTLKEEPSVSTPLPHGQMNTRSFSLVSEFDASLYVAVVSTSESAQAPLQAIFTTRVVR</sequence>
<organism evidence="1 2">
    <name type="scientific">Azonexus hydrophilus</name>
    <dbReference type="NCBI Taxonomy" id="418702"/>
    <lineage>
        <taxon>Bacteria</taxon>
        <taxon>Pseudomonadati</taxon>
        <taxon>Pseudomonadota</taxon>
        <taxon>Betaproteobacteria</taxon>
        <taxon>Rhodocyclales</taxon>
        <taxon>Azonexaceae</taxon>
        <taxon>Azonexus</taxon>
    </lineage>
</organism>
<name>A0A1R1I067_9RHOO</name>
<evidence type="ECO:0000313" key="2">
    <source>
        <dbReference type="Proteomes" id="UP000187526"/>
    </source>
</evidence>
<comment type="caution">
    <text evidence="1">The sequence shown here is derived from an EMBL/GenBank/DDBJ whole genome shotgun (WGS) entry which is preliminary data.</text>
</comment>
<dbReference type="Proteomes" id="UP000187526">
    <property type="component" value="Unassembled WGS sequence"/>
</dbReference>
<dbReference type="EMBL" id="MTHD01000006">
    <property type="protein sequence ID" value="OMG52049.1"/>
    <property type="molecule type" value="Genomic_DNA"/>
</dbReference>
<dbReference type="NCBIfam" id="NF047650">
    <property type="entry name" value="lipo_NMCC_0638"/>
    <property type="match status" value="1"/>
</dbReference>
<evidence type="ECO:0000313" key="1">
    <source>
        <dbReference type="EMBL" id="OMG52049.1"/>
    </source>
</evidence>
<reference evidence="1 2" key="1">
    <citation type="submission" date="2016-10" db="EMBL/GenBank/DDBJ databases">
        <title>Alkaliphiles isolated from bioreactors.</title>
        <authorList>
            <person name="Salah Z."/>
            <person name="Rout S.P."/>
            <person name="Humphreys P.N."/>
        </authorList>
    </citation>
    <scope>NUCLEOTIDE SEQUENCE [LARGE SCALE GENOMIC DNA]</scope>
    <source>
        <strain evidence="1 2">ZS02</strain>
    </source>
</reference>
<proteinExistence type="predicted"/>